<evidence type="ECO:0000259" key="11">
    <source>
        <dbReference type="PROSITE" id="PS51195"/>
    </source>
</evidence>
<evidence type="ECO:0000256" key="2">
    <source>
        <dbReference type="ARBA" id="ARBA00022801"/>
    </source>
</evidence>
<feature type="domain" description="Helicase ATP-binding" evidence="9">
    <location>
        <begin position="133"/>
        <end position="313"/>
    </location>
</feature>
<dbReference type="Pfam" id="PF00270">
    <property type="entry name" value="DEAD"/>
    <property type="match status" value="1"/>
</dbReference>
<feature type="compositionally biased region" description="Basic residues" evidence="8">
    <location>
        <begin position="12"/>
        <end position="25"/>
    </location>
</feature>
<dbReference type="InterPro" id="IPR001650">
    <property type="entry name" value="Helicase_C-like"/>
</dbReference>
<comment type="function">
    <text evidence="7">RNA helicase.</text>
</comment>
<dbReference type="InterPro" id="IPR027417">
    <property type="entry name" value="P-loop_NTPase"/>
</dbReference>
<dbReference type="PROSITE" id="PS51194">
    <property type="entry name" value="HELICASE_CTER"/>
    <property type="match status" value="1"/>
</dbReference>
<keyword evidence="2 7" id="KW-0378">Hydrolase</keyword>
<keyword evidence="5 7" id="KW-0694">RNA-binding</keyword>
<feature type="short sequence motif" description="Q motif" evidence="6">
    <location>
        <begin position="101"/>
        <end position="130"/>
    </location>
</feature>
<protein>
    <recommendedName>
        <fullName evidence="7">ATP-dependent RNA helicase</fullName>
        <ecNumber evidence="7">3.6.4.13</ecNumber>
    </recommendedName>
</protein>
<comment type="similarity">
    <text evidence="7">Belongs to the DEAD box helicase family.</text>
</comment>
<evidence type="ECO:0000313" key="13">
    <source>
        <dbReference type="Proteomes" id="UP001515480"/>
    </source>
</evidence>
<keyword evidence="1 7" id="KW-0547">Nucleotide-binding</keyword>
<dbReference type="EC" id="3.6.4.13" evidence="7"/>
<dbReference type="GO" id="GO:0005524">
    <property type="term" value="F:ATP binding"/>
    <property type="evidence" value="ECO:0007669"/>
    <property type="project" value="UniProtKB-UniRule"/>
</dbReference>
<keyword evidence="13" id="KW-1185">Reference proteome</keyword>
<name>A0AB34JFV0_PRYPA</name>
<proteinExistence type="inferred from homology"/>
<dbReference type="CDD" id="cd18787">
    <property type="entry name" value="SF2_C_DEAD"/>
    <property type="match status" value="1"/>
</dbReference>
<reference evidence="12 13" key="1">
    <citation type="journal article" date="2024" name="Science">
        <title>Giant polyketide synthase enzymes in the biosynthesis of giant marine polyether toxins.</title>
        <authorList>
            <person name="Fallon T.R."/>
            <person name="Shende V.V."/>
            <person name="Wierzbicki I.H."/>
            <person name="Pendleton A.L."/>
            <person name="Watervoot N.F."/>
            <person name="Auber R.P."/>
            <person name="Gonzalez D.J."/>
            <person name="Wisecaver J.H."/>
            <person name="Moore B.S."/>
        </authorList>
    </citation>
    <scope>NUCLEOTIDE SEQUENCE [LARGE SCALE GENOMIC DNA]</scope>
    <source>
        <strain evidence="12 13">12B1</strain>
    </source>
</reference>
<accession>A0AB34JFV0</accession>
<evidence type="ECO:0000259" key="9">
    <source>
        <dbReference type="PROSITE" id="PS51192"/>
    </source>
</evidence>
<feature type="compositionally biased region" description="Gly residues" evidence="8">
    <location>
        <begin position="26"/>
        <end position="39"/>
    </location>
</feature>
<keyword evidence="4 7" id="KW-0067">ATP-binding</keyword>
<evidence type="ECO:0000256" key="5">
    <source>
        <dbReference type="ARBA" id="ARBA00022884"/>
    </source>
</evidence>
<feature type="region of interest" description="Disordered" evidence="8">
    <location>
        <begin position="576"/>
        <end position="618"/>
    </location>
</feature>
<evidence type="ECO:0000256" key="6">
    <source>
        <dbReference type="PROSITE-ProRule" id="PRU00552"/>
    </source>
</evidence>
<dbReference type="PANTHER" id="PTHR24031">
    <property type="entry name" value="RNA HELICASE"/>
    <property type="match status" value="1"/>
</dbReference>
<dbReference type="GO" id="GO:0003723">
    <property type="term" value="F:RNA binding"/>
    <property type="evidence" value="ECO:0007669"/>
    <property type="project" value="UniProtKB-UniRule"/>
</dbReference>
<dbReference type="PROSITE" id="PS51192">
    <property type="entry name" value="HELICASE_ATP_BIND_1"/>
    <property type="match status" value="1"/>
</dbReference>
<dbReference type="SUPFAM" id="SSF52540">
    <property type="entry name" value="P-loop containing nucleoside triphosphate hydrolases"/>
    <property type="match status" value="2"/>
</dbReference>
<gene>
    <name evidence="12" type="ORF">AB1Y20_021998</name>
</gene>
<comment type="domain">
    <text evidence="7">The Q motif is unique to and characteristic of the DEAD box family of RNA helicases and controls ATP binding and hydrolysis.</text>
</comment>
<evidence type="ECO:0000256" key="7">
    <source>
        <dbReference type="RuleBase" id="RU365068"/>
    </source>
</evidence>
<dbReference type="InterPro" id="IPR014001">
    <property type="entry name" value="Helicase_ATP-bd"/>
</dbReference>
<evidence type="ECO:0000259" key="10">
    <source>
        <dbReference type="PROSITE" id="PS51194"/>
    </source>
</evidence>
<dbReference type="EMBL" id="JBGBPQ010000008">
    <property type="protein sequence ID" value="KAL1520414.1"/>
    <property type="molecule type" value="Genomic_DNA"/>
</dbReference>
<evidence type="ECO:0000256" key="8">
    <source>
        <dbReference type="SAM" id="MobiDB-lite"/>
    </source>
</evidence>
<dbReference type="SMART" id="SM00490">
    <property type="entry name" value="HELICc"/>
    <property type="match status" value="1"/>
</dbReference>
<evidence type="ECO:0000256" key="3">
    <source>
        <dbReference type="ARBA" id="ARBA00022806"/>
    </source>
</evidence>
<dbReference type="InterPro" id="IPR014014">
    <property type="entry name" value="RNA_helicase_DEAD_Q_motif"/>
</dbReference>
<comment type="caution">
    <text evidence="12">The sequence shown here is derived from an EMBL/GenBank/DDBJ whole genome shotgun (WGS) entry which is preliminary data.</text>
</comment>
<comment type="catalytic activity">
    <reaction evidence="7">
        <text>ATP + H2O = ADP + phosphate + H(+)</text>
        <dbReference type="Rhea" id="RHEA:13065"/>
        <dbReference type="ChEBI" id="CHEBI:15377"/>
        <dbReference type="ChEBI" id="CHEBI:15378"/>
        <dbReference type="ChEBI" id="CHEBI:30616"/>
        <dbReference type="ChEBI" id="CHEBI:43474"/>
        <dbReference type="ChEBI" id="CHEBI:456216"/>
        <dbReference type="EC" id="3.6.4.13"/>
    </reaction>
</comment>
<dbReference type="InterPro" id="IPR011545">
    <property type="entry name" value="DEAD/DEAH_box_helicase_dom"/>
</dbReference>
<evidence type="ECO:0000256" key="4">
    <source>
        <dbReference type="ARBA" id="ARBA00022840"/>
    </source>
</evidence>
<dbReference type="Pfam" id="PF00271">
    <property type="entry name" value="Helicase_C"/>
    <property type="match status" value="1"/>
</dbReference>
<evidence type="ECO:0000313" key="12">
    <source>
        <dbReference type="EMBL" id="KAL1520414.1"/>
    </source>
</evidence>
<organism evidence="12 13">
    <name type="scientific">Prymnesium parvum</name>
    <name type="common">Toxic golden alga</name>
    <dbReference type="NCBI Taxonomy" id="97485"/>
    <lineage>
        <taxon>Eukaryota</taxon>
        <taxon>Haptista</taxon>
        <taxon>Haptophyta</taxon>
        <taxon>Prymnesiophyceae</taxon>
        <taxon>Prymnesiales</taxon>
        <taxon>Prymnesiaceae</taxon>
        <taxon>Prymnesium</taxon>
    </lineage>
</organism>
<dbReference type="GO" id="GO:0003724">
    <property type="term" value="F:RNA helicase activity"/>
    <property type="evidence" value="ECO:0007669"/>
    <property type="project" value="UniProtKB-EC"/>
</dbReference>
<evidence type="ECO:0000256" key="1">
    <source>
        <dbReference type="ARBA" id="ARBA00022741"/>
    </source>
</evidence>
<keyword evidence="3 7" id="KW-0347">Helicase</keyword>
<feature type="domain" description="DEAD-box RNA helicase Q" evidence="11">
    <location>
        <begin position="101"/>
        <end position="130"/>
    </location>
</feature>
<sequence>MADDLPGARGRGGGRHRAKRGRFGKGRGGGGEPSEGGGAVDFLSIGKGGGKGGAHALPPPPMPAVPIGEPQLSAPRAPPRAPPAEHTARTSSTTRAHLTETTFEALSISPLTKRAVREVLGYEHCTQVQAQTLPVILKGHDVIAKAKTGTGKTIGFLLPTIELLCRAPTGKKLVYALAISPTRELAGQIKDECEALMTFHKPQLSCAYICGGTNIKADVRMLQSPPSLLVATPGRLVDLLFNYDLVPLFNELRMLIFDEADQLLEMGFRPSITQILSALTSSRATRQTLLFSATLMSDIVQVAQIATRGGEATRVVDTVGTEDKATHEHVPQRLTVTPVHAQTAELLALLEEVTQEPGYKVLVFFNTARLAGMFAELLTVIGGYTVLEMHSRKSQPHRTRMAEQFREGTNLVMLSSDVSARGMDYPDVTSVLQVGMPADRAQYIHRLGRTARAGKAGGGYLLLADFESGFSAQLKDLPIISRPPLSAEGVAKYTPVLQQAFKRLPAVTLSCAYQAYLGFYNSHLKRLKFTREDVVRRANTFATEVLLLDSPPALQAQTVGKMGLKGVEGLVVERGSAEGHRKGGGGKGHGEGGGKGKGGGKGNNSARSEGRGMSSRRA</sequence>
<dbReference type="Gene3D" id="3.40.50.300">
    <property type="entry name" value="P-loop containing nucleotide triphosphate hydrolases"/>
    <property type="match status" value="2"/>
</dbReference>
<dbReference type="AlphaFoldDB" id="A0AB34JFV0"/>
<feature type="domain" description="Helicase C-terminal" evidence="10">
    <location>
        <begin position="345"/>
        <end position="498"/>
    </location>
</feature>
<dbReference type="GO" id="GO:0016787">
    <property type="term" value="F:hydrolase activity"/>
    <property type="evidence" value="ECO:0007669"/>
    <property type="project" value="UniProtKB-KW"/>
</dbReference>
<dbReference type="SMART" id="SM00487">
    <property type="entry name" value="DEXDc"/>
    <property type="match status" value="1"/>
</dbReference>
<dbReference type="Proteomes" id="UP001515480">
    <property type="component" value="Unassembled WGS sequence"/>
</dbReference>
<dbReference type="PROSITE" id="PS51195">
    <property type="entry name" value="Q_MOTIF"/>
    <property type="match status" value="1"/>
</dbReference>
<feature type="region of interest" description="Disordered" evidence="8">
    <location>
        <begin position="1"/>
        <end position="94"/>
    </location>
</feature>